<proteinExistence type="predicted"/>
<keyword evidence="2" id="KW-1185">Reference proteome</keyword>
<sequence>MENNAVYWLNFIKMASNDSRLNVWHMALILALVQLAYSQDERNIIRVSRSRLMSLSHINTFPTYHKYFKQIQDLGYIKYIPNYHPGYRSTVEFLLP</sequence>
<dbReference type="OrthoDB" id="1442826at2"/>
<gene>
    <name evidence="1" type="ORF">SAMN05421594_2799</name>
</gene>
<name>A0A1I4YZX8_CHROL</name>
<accession>A0A1I4YZX8</accession>
<organism evidence="1 2">
    <name type="scientific">Chryseobacterium oleae</name>
    <dbReference type="NCBI Taxonomy" id="491207"/>
    <lineage>
        <taxon>Bacteria</taxon>
        <taxon>Pseudomonadati</taxon>
        <taxon>Bacteroidota</taxon>
        <taxon>Flavobacteriia</taxon>
        <taxon>Flavobacteriales</taxon>
        <taxon>Weeksellaceae</taxon>
        <taxon>Chryseobacterium group</taxon>
        <taxon>Chryseobacterium</taxon>
    </lineage>
</organism>
<evidence type="ECO:0000313" key="2">
    <source>
        <dbReference type="Proteomes" id="UP000198769"/>
    </source>
</evidence>
<dbReference type="Proteomes" id="UP000198769">
    <property type="component" value="Unassembled WGS sequence"/>
</dbReference>
<evidence type="ECO:0000313" key="1">
    <source>
        <dbReference type="EMBL" id="SFN43487.1"/>
    </source>
</evidence>
<reference evidence="2" key="1">
    <citation type="submission" date="2016-10" db="EMBL/GenBank/DDBJ databases">
        <authorList>
            <person name="Varghese N."/>
            <person name="Submissions S."/>
        </authorList>
    </citation>
    <scope>NUCLEOTIDE SEQUENCE [LARGE SCALE GENOMIC DNA]</scope>
    <source>
        <strain evidence="2">DSM 25575</strain>
    </source>
</reference>
<dbReference type="EMBL" id="FOVD01000003">
    <property type="protein sequence ID" value="SFN43487.1"/>
    <property type="molecule type" value="Genomic_DNA"/>
</dbReference>
<dbReference type="AlphaFoldDB" id="A0A1I4YZX8"/>
<protein>
    <submittedName>
        <fullName evidence="1">Uncharacterized protein</fullName>
    </submittedName>
</protein>